<proteinExistence type="predicted"/>
<dbReference type="AlphaFoldDB" id="A0A3L6T3R7"/>
<dbReference type="PANTHER" id="PTHR47906:SF5">
    <property type="entry name" value="OS05G0118600 PROTEIN"/>
    <property type="match status" value="1"/>
</dbReference>
<organism evidence="2 3">
    <name type="scientific">Panicum miliaceum</name>
    <name type="common">Proso millet</name>
    <name type="synonym">Broomcorn millet</name>
    <dbReference type="NCBI Taxonomy" id="4540"/>
    <lineage>
        <taxon>Eukaryota</taxon>
        <taxon>Viridiplantae</taxon>
        <taxon>Streptophyta</taxon>
        <taxon>Embryophyta</taxon>
        <taxon>Tracheophyta</taxon>
        <taxon>Spermatophyta</taxon>
        <taxon>Magnoliopsida</taxon>
        <taxon>Liliopsida</taxon>
        <taxon>Poales</taxon>
        <taxon>Poaceae</taxon>
        <taxon>PACMAD clade</taxon>
        <taxon>Panicoideae</taxon>
        <taxon>Panicodae</taxon>
        <taxon>Paniceae</taxon>
        <taxon>Panicinae</taxon>
        <taxon>Panicum</taxon>
        <taxon>Panicum sect. Panicum</taxon>
    </lineage>
</organism>
<gene>
    <name evidence="2" type="ORF">C2845_PM05G03150</name>
</gene>
<accession>A0A3L6T3R7</accession>
<evidence type="ECO:0000256" key="1">
    <source>
        <dbReference type="SAM" id="MobiDB-lite"/>
    </source>
</evidence>
<evidence type="ECO:0000313" key="3">
    <source>
        <dbReference type="Proteomes" id="UP000275267"/>
    </source>
</evidence>
<reference evidence="3" key="1">
    <citation type="journal article" date="2019" name="Nat. Commun.">
        <title>The genome of broomcorn millet.</title>
        <authorList>
            <person name="Zou C."/>
            <person name="Miki D."/>
            <person name="Li D."/>
            <person name="Tang Q."/>
            <person name="Xiao L."/>
            <person name="Rajput S."/>
            <person name="Deng P."/>
            <person name="Jia W."/>
            <person name="Huang R."/>
            <person name="Zhang M."/>
            <person name="Sun Y."/>
            <person name="Hu J."/>
            <person name="Fu X."/>
            <person name="Schnable P.S."/>
            <person name="Li F."/>
            <person name="Zhang H."/>
            <person name="Feng B."/>
            <person name="Zhu X."/>
            <person name="Liu R."/>
            <person name="Schnable J.C."/>
            <person name="Zhu J.-K."/>
            <person name="Zhang H."/>
        </authorList>
    </citation>
    <scope>NUCLEOTIDE SEQUENCE [LARGE SCALE GENOMIC DNA]</scope>
</reference>
<comment type="caution">
    <text evidence="2">The sequence shown here is derived from an EMBL/GenBank/DDBJ whole genome shotgun (WGS) entry which is preliminary data.</text>
</comment>
<keyword evidence="3" id="KW-1185">Reference proteome</keyword>
<feature type="region of interest" description="Disordered" evidence="1">
    <location>
        <begin position="66"/>
        <end position="126"/>
    </location>
</feature>
<evidence type="ECO:0000313" key="2">
    <source>
        <dbReference type="EMBL" id="RLN30044.1"/>
    </source>
</evidence>
<sequence>MAVSSKPDRARRLLAKPIKFFYEMRELFIGSNADGSLAMDQNTCMNADDGSDSDESRGLIDLNCYTQPKDLEGEDSDTLPTPTRHAAFSDSTDHFERKRPRANNSVREEAFKKPRKKSRLQIPLMK</sequence>
<dbReference type="OrthoDB" id="680825at2759"/>
<dbReference type="Proteomes" id="UP000275267">
    <property type="component" value="Unassembled WGS sequence"/>
</dbReference>
<dbReference type="EMBL" id="PQIB02000003">
    <property type="protein sequence ID" value="RLN30044.1"/>
    <property type="molecule type" value="Genomic_DNA"/>
</dbReference>
<dbReference type="PANTHER" id="PTHR47906">
    <property type="entry name" value="OSJNBB0050O03.9 PROTEIN-RELATED"/>
    <property type="match status" value="1"/>
</dbReference>
<protein>
    <submittedName>
        <fullName evidence="2">Uncharacterized protein</fullName>
    </submittedName>
</protein>
<name>A0A3L6T3R7_PANMI</name>